<reference evidence="1 2" key="1">
    <citation type="submission" date="2020-09" db="EMBL/GenBank/DDBJ databases">
        <title>Photobacterium sp. CAU 1568 isolated from sand of Sido Beach.</title>
        <authorList>
            <person name="Kim W."/>
        </authorList>
    </citation>
    <scope>NUCLEOTIDE SEQUENCE [LARGE SCALE GENOMIC DNA]</scope>
    <source>
        <strain evidence="1 2">CAU 1568</strain>
    </source>
</reference>
<sequence length="78" mass="8940">MNLENVIRNINSFNPEHTIYVKGAWIPQAEAVVCLEPSNGQVPEGFEYFLEVFLVQELIEDSKNLTVQRIIEYAQNDA</sequence>
<keyword evidence="2" id="KW-1185">Reference proteome</keyword>
<evidence type="ECO:0008006" key="3">
    <source>
        <dbReference type="Google" id="ProtNLM"/>
    </source>
</evidence>
<evidence type="ECO:0000313" key="1">
    <source>
        <dbReference type="EMBL" id="MBD8514572.1"/>
    </source>
</evidence>
<comment type="caution">
    <text evidence="1">The sequence shown here is derived from an EMBL/GenBank/DDBJ whole genome shotgun (WGS) entry which is preliminary data.</text>
</comment>
<proteinExistence type="predicted"/>
<dbReference type="RefSeq" id="WP_192017198.1">
    <property type="nucleotide sequence ID" value="NZ_JACYTP010000014.1"/>
</dbReference>
<accession>A0ABR9BPZ4</accession>
<evidence type="ECO:0000313" key="2">
    <source>
        <dbReference type="Proteomes" id="UP000649768"/>
    </source>
</evidence>
<organism evidence="1 2">
    <name type="scientific">Photobacterium arenosum</name>
    <dbReference type="NCBI Taxonomy" id="2774143"/>
    <lineage>
        <taxon>Bacteria</taxon>
        <taxon>Pseudomonadati</taxon>
        <taxon>Pseudomonadota</taxon>
        <taxon>Gammaproteobacteria</taxon>
        <taxon>Vibrionales</taxon>
        <taxon>Vibrionaceae</taxon>
        <taxon>Photobacterium</taxon>
    </lineage>
</organism>
<dbReference type="Proteomes" id="UP000649768">
    <property type="component" value="Unassembled WGS sequence"/>
</dbReference>
<name>A0ABR9BPZ4_9GAMM</name>
<dbReference type="EMBL" id="JACYTP010000014">
    <property type="protein sequence ID" value="MBD8514572.1"/>
    <property type="molecule type" value="Genomic_DNA"/>
</dbReference>
<gene>
    <name evidence="1" type="ORF">IFO68_17970</name>
</gene>
<protein>
    <recommendedName>
        <fullName evidence="3">Phage protein</fullName>
    </recommendedName>
</protein>